<sequence length="254" mass="27825">MSQILSLRHYSHEYLAHSHDHAQLVLGLSGDLEFEVGGHGSRVTRQRFAVVPRGTHHACAAPTGSHCLVFDLEDEDLLLRGLGEHADSIRRLLERPAALQLDPAQGQLVHWLANSPLQDPVIERQGALLLLASLARAEAVGESATRLPLASLDSYIDRHAGHPLQVADLARLAGLSAARFHARFLAETGQTPMDYVRQRRLQLGRELLCNTPLAVGEIAAQVGYASQSAFTAALAREFGLTPRQIRREARDNSR</sequence>
<dbReference type="Gene3D" id="1.10.10.60">
    <property type="entry name" value="Homeodomain-like"/>
    <property type="match status" value="1"/>
</dbReference>
<dbReference type="Pfam" id="PF12833">
    <property type="entry name" value="HTH_18"/>
    <property type="match status" value="1"/>
</dbReference>
<dbReference type="RefSeq" id="WP_043253878.1">
    <property type="nucleotide sequence ID" value="NZ_HG322950.1"/>
</dbReference>
<reference evidence="6 7" key="1">
    <citation type="submission" date="2013-03" db="EMBL/GenBank/DDBJ databases">
        <authorList>
            <person name="Linke B."/>
        </authorList>
    </citation>
    <scope>NUCLEOTIDE SEQUENCE [LARGE SCALE GENOMIC DNA]</scope>
    <source>
        <strain evidence="6 7">B13</strain>
    </source>
</reference>
<dbReference type="STRING" id="1301098.PKB_4081"/>
<comment type="function">
    <text evidence="4">Regulatory protein of the TOL plasmid xyl operons. XylS activates the xylXYZLTEGFJQKIH operon required for the degradation of toluene, m-xylene and p-xylene.</text>
</comment>
<dbReference type="AlphaFoldDB" id="A0A024HK52"/>
<feature type="domain" description="HTH araC/xylS-type" evidence="5">
    <location>
        <begin position="150"/>
        <end position="248"/>
    </location>
</feature>
<dbReference type="GO" id="GO:0003700">
    <property type="term" value="F:DNA-binding transcription factor activity"/>
    <property type="evidence" value="ECO:0007669"/>
    <property type="project" value="InterPro"/>
</dbReference>
<keyword evidence="3" id="KW-0804">Transcription</keyword>
<evidence type="ECO:0000313" key="7">
    <source>
        <dbReference type="Proteomes" id="UP000025241"/>
    </source>
</evidence>
<keyword evidence="2" id="KW-0238">DNA-binding</keyword>
<dbReference type="InterPro" id="IPR011051">
    <property type="entry name" value="RmlC_Cupin_sf"/>
</dbReference>
<dbReference type="KEGG" id="pkc:PKB_4081"/>
<gene>
    <name evidence="6" type="ORF">PKB_4081</name>
</gene>
<dbReference type="HOGENOM" id="CLU_000445_88_15_6"/>
<dbReference type="SUPFAM" id="SSF51182">
    <property type="entry name" value="RmlC-like cupins"/>
    <property type="match status" value="1"/>
</dbReference>
<dbReference type="PANTHER" id="PTHR46796">
    <property type="entry name" value="HTH-TYPE TRANSCRIPTIONAL ACTIVATOR RHAS-RELATED"/>
    <property type="match status" value="1"/>
</dbReference>
<reference evidence="6 7" key="2">
    <citation type="submission" date="2014-05" db="EMBL/GenBank/DDBJ databases">
        <title>Genome sequence of the 3-chlorobenzoate degrading bacterium Pseudomonas knackmussii B13 shows multiple evidence for horizontal gene transfer.</title>
        <authorList>
            <person name="Miyazaki R."/>
            <person name="Bertelli C."/>
            <person name="Falquet L."/>
            <person name="Robinson-Rechavi M."/>
            <person name="Gharib W."/>
            <person name="Roy S."/>
            <person name="Van der Meer J.R."/>
        </authorList>
    </citation>
    <scope>NUCLEOTIDE SEQUENCE [LARGE SCALE GENOMIC DNA]</scope>
    <source>
        <strain evidence="6 7">B13</strain>
    </source>
</reference>
<name>A0A024HK52_PSEKB</name>
<protein>
    <submittedName>
        <fullName evidence="6">Transcriptional regulator</fullName>
    </submittedName>
</protein>
<dbReference type="PATRIC" id="fig|1301098.3.peg.4088"/>
<dbReference type="InterPro" id="IPR050204">
    <property type="entry name" value="AraC_XylS_family_regulators"/>
</dbReference>
<accession>A0A024HK52</accession>
<dbReference type="OrthoDB" id="5996070at2"/>
<dbReference type="InterPro" id="IPR020449">
    <property type="entry name" value="Tscrpt_reg_AraC-type_HTH"/>
</dbReference>
<proteinExistence type="predicted"/>
<organism evidence="6 7">
    <name type="scientific">Pseudomonas knackmussii (strain DSM 6978 / CCUG 54928 / LMG 23759 / B13)</name>
    <dbReference type="NCBI Taxonomy" id="1301098"/>
    <lineage>
        <taxon>Bacteria</taxon>
        <taxon>Pseudomonadati</taxon>
        <taxon>Pseudomonadota</taxon>
        <taxon>Gammaproteobacteria</taxon>
        <taxon>Pseudomonadales</taxon>
        <taxon>Pseudomonadaceae</taxon>
        <taxon>Pseudomonas</taxon>
    </lineage>
</organism>
<dbReference type="GO" id="GO:0043565">
    <property type="term" value="F:sequence-specific DNA binding"/>
    <property type="evidence" value="ECO:0007669"/>
    <property type="project" value="InterPro"/>
</dbReference>
<keyword evidence="1" id="KW-0805">Transcription regulation</keyword>
<evidence type="ECO:0000256" key="4">
    <source>
        <dbReference type="ARBA" id="ARBA00037345"/>
    </source>
</evidence>
<dbReference type="Gene3D" id="2.60.120.10">
    <property type="entry name" value="Jelly Rolls"/>
    <property type="match status" value="1"/>
</dbReference>
<dbReference type="eggNOG" id="COG1917">
    <property type="taxonomic scope" value="Bacteria"/>
</dbReference>
<dbReference type="InterPro" id="IPR018060">
    <property type="entry name" value="HTH_AraC"/>
</dbReference>
<evidence type="ECO:0000256" key="1">
    <source>
        <dbReference type="ARBA" id="ARBA00023015"/>
    </source>
</evidence>
<dbReference type="SUPFAM" id="SSF46689">
    <property type="entry name" value="Homeodomain-like"/>
    <property type="match status" value="2"/>
</dbReference>
<evidence type="ECO:0000256" key="3">
    <source>
        <dbReference type="ARBA" id="ARBA00023163"/>
    </source>
</evidence>
<evidence type="ECO:0000259" key="5">
    <source>
        <dbReference type="PROSITE" id="PS01124"/>
    </source>
</evidence>
<dbReference type="PANTHER" id="PTHR46796:SF10">
    <property type="entry name" value="TRANSCRIPTIONAL ACTIVATOR FEAR"/>
    <property type="match status" value="1"/>
</dbReference>
<dbReference type="SMART" id="SM00342">
    <property type="entry name" value="HTH_ARAC"/>
    <property type="match status" value="1"/>
</dbReference>
<keyword evidence="7" id="KW-1185">Reference proteome</keyword>
<dbReference type="eggNOG" id="COG2207">
    <property type="taxonomic scope" value="Bacteria"/>
</dbReference>
<dbReference type="InterPro" id="IPR014710">
    <property type="entry name" value="RmlC-like_jellyroll"/>
</dbReference>
<dbReference type="PROSITE" id="PS01124">
    <property type="entry name" value="HTH_ARAC_FAMILY_2"/>
    <property type="match status" value="1"/>
</dbReference>
<evidence type="ECO:0000313" key="6">
    <source>
        <dbReference type="EMBL" id="CDF85410.1"/>
    </source>
</evidence>
<dbReference type="EMBL" id="HG322950">
    <property type="protein sequence ID" value="CDF85410.1"/>
    <property type="molecule type" value="Genomic_DNA"/>
</dbReference>
<dbReference type="InterPro" id="IPR009057">
    <property type="entry name" value="Homeodomain-like_sf"/>
</dbReference>
<evidence type="ECO:0000256" key="2">
    <source>
        <dbReference type="ARBA" id="ARBA00023125"/>
    </source>
</evidence>
<dbReference type="Proteomes" id="UP000025241">
    <property type="component" value="Chromosome I"/>
</dbReference>
<dbReference type="PRINTS" id="PR00032">
    <property type="entry name" value="HTHARAC"/>
</dbReference>